<dbReference type="EMBL" id="BAUL01000077">
    <property type="protein sequence ID" value="GAD94043.1"/>
    <property type="molecule type" value="Genomic_DNA"/>
</dbReference>
<evidence type="ECO:0000313" key="2">
    <source>
        <dbReference type="EMBL" id="GAD94043.1"/>
    </source>
</evidence>
<feature type="coiled-coil region" evidence="1">
    <location>
        <begin position="190"/>
        <end position="220"/>
    </location>
</feature>
<accession>V5FPZ8</accession>
<keyword evidence="1" id="KW-0175">Coiled coil</keyword>
<protein>
    <submittedName>
        <fullName evidence="2">Uncharacterized protein</fullName>
    </submittedName>
</protein>
<keyword evidence="3" id="KW-1185">Reference proteome</keyword>
<dbReference type="Proteomes" id="UP000018001">
    <property type="component" value="Unassembled WGS sequence"/>
</dbReference>
<sequence>MELIIRGAKHALKPLGGATSGLGGATDVLGGLGGSGGLGGLTGALTGGSAGLNVAGLAGIGSDEAALLDLNPAKKKAQIEKEEKAKAALNQKHRATSGLGGATNGLGGATNTLGGASNGLGGLPGGNALSDLTGGLGSPGCVARGLGGLTGPAGGLTGGLPGDTGLNVAGVLGVGSNEDAILDLNPAKKKKQIEKEHQAVQQLRQKQERERQILKHALSQNQISQSDYEFRLQQLAVSQG</sequence>
<name>V5FPZ8_BYSSN</name>
<evidence type="ECO:0000256" key="1">
    <source>
        <dbReference type="SAM" id="Coils"/>
    </source>
</evidence>
<reference evidence="3" key="1">
    <citation type="journal article" date="2014" name="Genome Announc.">
        <title>Draft genome sequence of the formaldehyde-resistant fungus Byssochlamys spectabilis No. 5 (anamorph Paecilomyces variotii No. 5) (NBRC109023).</title>
        <authorList>
            <person name="Oka T."/>
            <person name="Ekino K."/>
            <person name="Fukuda K."/>
            <person name="Nomura Y."/>
        </authorList>
    </citation>
    <scope>NUCLEOTIDE SEQUENCE [LARGE SCALE GENOMIC DNA]</scope>
    <source>
        <strain evidence="3">No. 5 / NBRC 109023</strain>
    </source>
</reference>
<dbReference type="OrthoDB" id="3649573at2759"/>
<evidence type="ECO:0000313" key="3">
    <source>
        <dbReference type="Proteomes" id="UP000018001"/>
    </source>
</evidence>
<gene>
    <name evidence="2" type="ORF">PVAR5_2663</name>
</gene>
<dbReference type="InParanoid" id="V5FPZ8"/>
<proteinExistence type="predicted"/>
<organism evidence="2 3">
    <name type="scientific">Byssochlamys spectabilis (strain No. 5 / NBRC 109023)</name>
    <name type="common">Paecilomyces variotii</name>
    <dbReference type="NCBI Taxonomy" id="1356009"/>
    <lineage>
        <taxon>Eukaryota</taxon>
        <taxon>Fungi</taxon>
        <taxon>Dikarya</taxon>
        <taxon>Ascomycota</taxon>
        <taxon>Pezizomycotina</taxon>
        <taxon>Eurotiomycetes</taxon>
        <taxon>Eurotiomycetidae</taxon>
        <taxon>Eurotiales</taxon>
        <taxon>Thermoascaceae</taxon>
        <taxon>Paecilomyces</taxon>
    </lineage>
</organism>
<comment type="caution">
    <text evidence="2">The sequence shown here is derived from an EMBL/GenBank/DDBJ whole genome shotgun (WGS) entry which is preliminary data.</text>
</comment>
<dbReference type="AlphaFoldDB" id="V5FPZ8"/>
<dbReference type="HOGENOM" id="CLU_1156235_0_0_1"/>